<keyword evidence="3" id="KW-0328">Glycosyltransferase</keyword>
<gene>
    <name evidence="9" type="ORF">SAMN03097708_00217</name>
</gene>
<dbReference type="InterPro" id="IPR023214">
    <property type="entry name" value="HAD_sf"/>
</dbReference>
<name>A0A1G5PKH4_9GAMM</name>
<feature type="domain" description="Glycosyltransferase subfamily 4-like N-terminal" evidence="8">
    <location>
        <begin position="31"/>
        <end position="227"/>
    </location>
</feature>
<dbReference type="SUPFAM" id="SSF53756">
    <property type="entry name" value="UDP-Glycosyltransferase/glycogen phosphorylase"/>
    <property type="match status" value="1"/>
</dbReference>
<dbReference type="InterPro" id="IPR036412">
    <property type="entry name" value="HAD-like_sf"/>
</dbReference>
<dbReference type="Pfam" id="PF13439">
    <property type="entry name" value="Glyco_transf_4"/>
    <property type="match status" value="1"/>
</dbReference>
<dbReference type="InterPro" id="IPR012821">
    <property type="entry name" value="Sucrose_P_synth_Pase-like_dom"/>
</dbReference>
<dbReference type="Pfam" id="PF00534">
    <property type="entry name" value="Glycos_transf_1"/>
    <property type="match status" value="1"/>
</dbReference>
<keyword evidence="4" id="KW-0808">Transferase</keyword>
<comment type="similarity">
    <text evidence="1">Belongs to the glycosyltransferase 1 family.</text>
</comment>
<feature type="domain" description="Glycosyl transferase family 1" evidence="6">
    <location>
        <begin position="248"/>
        <end position="424"/>
    </location>
</feature>
<dbReference type="InterPro" id="IPR006379">
    <property type="entry name" value="HAD-SF_hydro_IIB"/>
</dbReference>
<evidence type="ECO:0000259" key="7">
    <source>
        <dbReference type="Pfam" id="PF05116"/>
    </source>
</evidence>
<dbReference type="RefSeq" id="WP_092991722.1">
    <property type="nucleotide sequence ID" value="NZ_FMWD01000001.1"/>
</dbReference>
<evidence type="ECO:0000256" key="5">
    <source>
        <dbReference type="ARBA" id="ARBA00047471"/>
    </source>
</evidence>
<organism evidence="9 10">
    <name type="scientific">Thiohalomonas denitrificans</name>
    <dbReference type="NCBI Taxonomy" id="415747"/>
    <lineage>
        <taxon>Bacteria</taxon>
        <taxon>Pseudomonadati</taxon>
        <taxon>Pseudomonadota</taxon>
        <taxon>Gammaproteobacteria</taxon>
        <taxon>Thiohalomonadales</taxon>
        <taxon>Thiohalomonadaceae</taxon>
        <taxon>Thiohalomonas</taxon>
    </lineage>
</organism>
<accession>A0A1G5PKH4</accession>
<feature type="domain" description="Sucrose phosphatase-like" evidence="7">
    <location>
        <begin position="467"/>
        <end position="700"/>
    </location>
</feature>
<keyword evidence="10" id="KW-1185">Reference proteome</keyword>
<dbReference type="InterPro" id="IPR028098">
    <property type="entry name" value="Glyco_trans_4-like_N"/>
</dbReference>
<dbReference type="GO" id="GO:0016791">
    <property type="term" value="F:phosphatase activity"/>
    <property type="evidence" value="ECO:0007669"/>
    <property type="project" value="UniProtKB-ARBA"/>
</dbReference>
<protein>
    <recommendedName>
        <fullName evidence="2">sucrose-phosphate synthase</fullName>
        <ecNumber evidence="2">2.4.1.14</ecNumber>
    </recommendedName>
</protein>
<dbReference type="InterPro" id="IPR012822">
    <property type="entry name" value="SucroseP_synth_GlycoTrfase_dom"/>
</dbReference>
<dbReference type="GO" id="GO:0000287">
    <property type="term" value="F:magnesium ion binding"/>
    <property type="evidence" value="ECO:0007669"/>
    <property type="project" value="UniProtKB-ARBA"/>
</dbReference>
<dbReference type="Gene3D" id="3.40.50.1000">
    <property type="entry name" value="HAD superfamily/HAD-like"/>
    <property type="match status" value="1"/>
</dbReference>
<dbReference type="OrthoDB" id="7847955at2"/>
<dbReference type="InterPro" id="IPR044161">
    <property type="entry name" value="SPS"/>
</dbReference>
<dbReference type="InterPro" id="IPR006380">
    <property type="entry name" value="SPP-like_dom"/>
</dbReference>
<dbReference type="InterPro" id="IPR001296">
    <property type="entry name" value="Glyco_trans_1"/>
</dbReference>
<dbReference type="SUPFAM" id="SSF56784">
    <property type="entry name" value="HAD-like"/>
    <property type="match status" value="1"/>
</dbReference>
<dbReference type="GO" id="GO:0046524">
    <property type="term" value="F:sucrose-phosphate synthase activity"/>
    <property type="evidence" value="ECO:0007669"/>
    <property type="project" value="UniProtKB-EC"/>
</dbReference>
<dbReference type="NCBIfam" id="TIGR02472">
    <property type="entry name" value="sucr_P_syn_N"/>
    <property type="match status" value="1"/>
</dbReference>
<dbReference type="PANTHER" id="PTHR46039:SF5">
    <property type="entry name" value="SUCROSE-PHOSPHATE SYNTHASE 3-RELATED"/>
    <property type="match status" value="1"/>
</dbReference>
<proteinExistence type="inferred from homology"/>
<dbReference type="Proteomes" id="UP000199648">
    <property type="component" value="Unassembled WGS sequence"/>
</dbReference>
<dbReference type="AlphaFoldDB" id="A0A1G5PKH4"/>
<evidence type="ECO:0000259" key="8">
    <source>
        <dbReference type="Pfam" id="PF13439"/>
    </source>
</evidence>
<dbReference type="Gene3D" id="3.90.1070.10">
    <property type="match status" value="1"/>
</dbReference>
<dbReference type="PANTHER" id="PTHR46039">
    <property type="entry name" value="SUCROSE-PHOSPHATE SYNTHASE 3-RELATED"/>
    <property type="match status" value="1"/>
</dbReference>
<comment type="catalytic activity">
    <reaction evidence="5">
        <text>beta-D-fructose 6-phosphate + UDP-alpha-D-glucose = sucrose 6(F)-phosphate + UDP + H(+)</text>
        <dbReference type="Rhea" id="RHEA:22172"/>
        <dbReference type="ChEBI" id="CHEBI:15378"/>
        <dbReference type="ChEBI" id="CHEBI:57634"/>
        <dbReference type="ChEBI" id="CHEBI:57723"/>
        <dbReference type="ChEBI" id="CHEBI:58223"/>
        <dbReference type="ChEBI" id="CHEBI:58885"/>
        <dbReference type="EC" id="2.4.1.14"/>
    </reaction>
</comment>
<dbReference type="Pfam" id="PF05116">
    <property type="entry name" value="S6PP"/>
    <property type="match status" value="1"/>
</dbReference>
<evidence type="ECO:0000256" key="3">
    <source>
        <dbReference type="ARBA" id="ARBA00022676"/>
    </source>
</evidence>
<dbReference type="Gene3D" id="3.40.50.2000">
    <property type="entry name" value="Glycogen Phosphorylase B"/>
    <property type="match status" value="2"/>
</dbReference>
<dbReference type="NCBIfam" id="TIGR02471">
    <property type="entry name" value="sucr_syn_bact_C"/>
    <property type="match status" value="1"/>
</dbReference>
<dbReference type="EMBL" id="FMWD01000001">
    <property type="protein sequence ID" value="SCZ49630.1"/>
    <property type="molecule type" value="Genomic_DNA"/>
</dbReference>
<evidence type="ECO:0000256" key="4">
    <source>
        <dbReference type="ARBA" id="ARBA00022679"/>
    </source>
</evidence>
<evidence type="ECO:0000256" key="2">
    <source>
        <dbReference type="ARBA" id="ARBA00012536"/>
    </source>
</evidence>
<evidence type="ECO:0000256" key="1">
    <source>
        <dbReference type="ARBA" id="ARBA00006530"/>
    </source>
</evidence>
<sequence>MNNQGLYIALISVHGLIRGHNLELGRDADTGGQTTYVVELARALASHPEVARVDLLTRRVIDPKVSPDYAIPLEPIAPNANIVRLAYGPRRYLRKEVLWPYLDSMADQALQHIRETGRVPDIIHSHYADAGYVGTRLAGLLGVPLIHTGHSLGREKRRRLLDRNLEPRQIEKHYNISERIDAEEMAMDVADRVIASTRQEVEEQYSLYDNYHPRRMRVIPPGTELSRFHPPTGTEGNSRVKGMIERFLTNPEKPLILALSRADERKNIQTLVRAYGENKQLRDTANLLVIAGNRDDIGSMERGPRKVLTDLLLLIDRYDLYGQVAYPKHHHADDVPDFYRLAAESHGVFVNPALTEPFGLTLIEAAASGLPVVATRDGGPRDIVGHCKNGLLVDPLDSDRMGEALLEAVSNRKQWECWSDNGIKGAHRYYSWHSHVEHYVQEVGIVLDKHDKARPVQLRTSRLPTIERLVVCDLNDTLLGDPTSLRDLLEALEEAGDRVGFGVVSGQHLESTLAVLDEWGVQRPDLVVTLMGSEVYYGNRMVEDHGWRKHIDYRWDPEGLRQAMGDIPGVRLQAADRDHKIDYFIDPDTAPPVRKIIRYLRNLDLHANVVYSHERFLDLLPIRASKGLALRYVAAKWGISPQHILAAGDSGNDIEMLRGDILGVVVGNHSHELERLRGEPGIYFAEAHHAAGVLEGLHHYAFLEARQPPVTLEEDE</sequence>
<dbReference type="CDD" id="cd03800">
    <property type="entry name" value="GT4_sucrose_synthase"/>
    <property type="match status" value="1"/>
</dbReference>
<evidence type="ECO:0000313" key="10">
    <source>
        <dbReference type="Proteomes" id="UP000199648"/>
    </source>
</evidence>
<dbReference type="NCBIfam" id="TIGR01484">
    <property type="entry name" value="HAD-SF-IIB"/>
    <property type="match status" value="1"/>
</dbReference>
<evidence type="ECO:0000259" key="6">
    <source>
        <dbReference type="Pfam" id="PF00534"/>
    </source>
</evidence>
<evidence type="ECO:0000313" key="9">
    <source>
        <dbReference type="EMBL" id="SCZ49630.1"/>
    </source>
</evidence>
<dbReference type="STRING" id="415747.SAMN03097708_00217"/>
<dbReference type="EC" id="2.4.1.14" evidence="2"/>
<reference evidence="9 10" key="1">
    <citation type="submission" date="2016-10" db="EMBL/GenBank/DDBJ databases">
        <authorList>
            <person name="de Groot N.N."/>
        </authorList>
    </citation>
    <scope>NUCLEOTIDE SEQUENCE [LARGE SCALE GENOMIC DNA]</scope>
    <source>
        <strain evidence="9 10">HLD2</strain>
    </source>
</reference>